<organism evidence="1 2">
    <name type="scientific">Xanthomonas campestris pv. campestris (strain B100)</name>
    <dbReference type="NCBI Taxonomy" id="509169"/>
    <lineage>
        <taxon>Bacteria</taxon>
        <taxon>Pseudomonadati</taxon>
        <taxon>Pseudomonadota</taxon>
        <taxon>Gammaproteobacteria</taxon>
        <taxon>Lysobacterales</taxon>
        <taxon>Lysobacteraceae</taxon>
        <taxon>Xanthomonas</taxon>
    </lineage>
</organism>
<proteinExistence type="predicted"/>
<dbReference type="Proteomes" id="UP000001188">
    <property type="component" value="Chromosome"/>
</dbReference>
<gene>
    <name evidence="1" type="ORF">XCCB100_4065</name>
</gene>
<dbReference type="AlphaFoldDB" id="B0RXP6"/>
<protein>
    <submittedName>
        <fullName evidence="1">Uncharacterized protein</fullName>
    </submittedName>
</protein>
<dbReference type="HOGENOM" id="CLU_2426249_0_0_6"/>
<dbReference type="EMBL" id="AM920689">
    <property type="protein sequence ID" value="CAP53432.1"/>
    <property type="molecule type" value="Genomic_DNA"/>
</dbReference>
<evidence type="ECO:0000313" key="1">
    <source>
        <dbReference type="EMBL" id="CAP53432.1"/>
    </source>
</evidence>
<name>B0RXP6_XANCB</name>
<sequence>MSVGSLICSVGRWFIGSLARQSAAGCALQSYRVRLMHLHALRKHRFVPRHTHHAVASSQSPDDGDGAGLAVRARIAGGGFIAYRNALQRTG</sequence>
<accession>B0RXP6</accession>
<evidence type="ECO:0000313" key="2">
    <source>
        <dbReference type="Proteomes" id="UP000001188"/>
    </source>
</evidence>
<dbReference type="KEGG" id="xca:xcc-b100_4065"/>
<reference evidence="1 2" key="1">
    <citation type="journal article" date="2008" name="J. Biotechnol.">
        <title>The genome of Xanthomonas campestris pv. campestris B100 and its use for the reconstruction of metabolic pathways involved in xanthan biosynthesis.</title>
        <authorList>
            <person name="Vorholter F.J."/>
            <person name="Schneiker S."/>
            <person name="Goesmann A."/>
            <person name="Krause L."/>
            <person name="Bekel T."/>
            <person name="Kaiser O."/>
            <person name="Linke B."/>
            <person name="Patschkowski T."/>
            <person name="Ruckert C."/>
            <person name="Schmid J."/>
            <person name="Sidhu V.K."/>
            <person name="Sieber V."/>
            <person name="Tauch A."/>
            <person name="Watt S.A."/>
            <person name="Weisshaar B."/>
            <person name="Becker A."/>
            <person name="Niehaus K."/>
            <person name="Puhler A."/>
        </authorList>
    </citation>
    <scope>NUCLEOTIDE SEQUENCE [LARGE SCALE GENOMIC DNA]</scope>
    <source>
        <strain evidence="1 2">B100</strain>
    </source>
</reference>